<evidence type="ECO:0000313" key="5">
    <source>
        <dbReference type="Proteomes" id="UP000611723"/>
    </source>
</evidence>
<dbReference type="PROSITE" id="PS51747">
    <property type="entry name" value="CYT_DCMP_DEAMINASES_2"/>
    <property type="match status" value="1"/>
</dbReference>
<dbReference type="PROSITE" id="PS00903">
    <property type="entry name" value="CYT_DCMP_DEAMINASES_1"/>
    <property type="match status" value="1"/>
</dbReference>
<proteinExistence type="predicted"/>
<sequence>MEESHEFWMKMAIDLARESKTPFGSVIVDNEGQFVGAYNTAIHDGAIAHAEINALRKIDKLDYNHPEDLIIYSTVEPCPMCMSAIIWTEIGQVVYGADIPFASTYCKQINLRAQEVANTSTLDTIIMGGILKEDCESLFKLK</sequence>
<evidence type="ECO:0000256" key="1">
    <source>
        <dbReference type="ARBA" id="ARBA00022723"/>
    </source>
</evidence>
<evidence type="ECO:0000259" key="3">
    <source>
        <dbReference type="PROSITE" id="PS51747"/>
    </source>
</evidence>
<organism evidence="4 5">
    <name type="scientific">Marivirga aurantiaca</name>
    <dbReference type="NCBI Taxonomy" id="2802615"/>
    <lineage>
        <taxon>Bacteria</taxon>
        <taxon>Pseudomonadati</taxon>
        <taxon>Bacteroidota</taxon>
        <taxon>Cytophagia</taxon>
        <taxon>Cytophagales</taxon>
        <taxon>Marivirgaceae</taxon>
        <taxon>Marivirga</taxon>
    </lineage>
</organism>
<accession>A0A935C9S2</accession>
<dbReference type="GO" id="GO:0008270">
    <property type="term" value="F:zinc ion binding"/>
    <property type="evidence" value="ECO:0007669"/>
    <property type="project" value="InterPro"/>
</dbReference>
<evidence type="ECO:0000313" key="4">
    <source>
        <dbReference type="EMBL" id="MBK6264418.1"/>
    </source>
</evidence>
<evidence type="ECO:0000256" key="2">
    <source>
        <dbReference type="ARBA" id="ARBA00022833"/>
    </source>
</evidence>
<dbReference type="InterPro" id="IPR002125">
    <property type="entry name" value="CMP_dCMP_dom"/>
</dbReference>
<dbReference type="SUPFAM" id="SSF53927">
    <property type="entry name" value="Cytidine deaminase-like"/>
    <property type="match status" value="1"/>
</dbReference>
<comment type="caution">
    <text evidence="4">The sequence shown here is derived from an EMBL/GenBank/DDBJ whole genome shotgun (WGS) entry which is preliminary data.</text>
</comment>
<dbReference type="EMBL" id="JAEQBW010000001">
    <property type="protein sequence ID" value="MBK6264418.1"/>
    <property type="molecule type" value="Genomic_DNA"/>
</dbReference>
<protein>
    <submittedName>
        <fullName evidence="4">Nucleoside deaminase</fullName>
    </submittedName>
</protein>
<keyword evidence="5" id="KW-1185">Reference proteome</keyword>
<gene>
    <name evidence="4" type="ORF">JKA74_05165</name>
</gene>
<dbReference type="Pfam" id="PF00383">
    <property type="entry name" value="dCMP_cyt_deam_1"/>
    <property type="match status" value="1"/>
</dbReference>
<dbReference type="RefSeq" id="WP_201430080.1">
    <property type="nucleotide sequence ID" value="NZ_JAEQBW010000001.1"/>
</dbReference>
<reference evidence="4" key="1">
    <citation type="submission" date="2021-01" db="EMBL/GenBank/DDBJ databases">
        <title>Marivirga aurantiaca sp. nov., isolated from intertidal surface sediments.</title>
        <authorList>
            <person name="Zhang M."/>
        </authorList>
    </citation>
    <scope>NUCLEOTIDE SEQUENCE</scope>
    <source>
        <strain evidence="4">S37H4</strain>
    </source>
</reference>
<feature type="domain" description="CMP/dCMP-type deaminase" evidence="3">
    <location>
        <begin position="3"/>
        <end position="117"/>
    </location>
</feature>
<dbReference type="Proteomes" id="UP000611723">
    <property type="component" value="Unassembled WGS sequence"/>
</dbReference>
<dbReference type="Gene3D" id="3.40.140.10">
    <property type="entry name" value="Cytidine Deaminase, domain 2"/>
    <property type="match status" value="1"/>
</dbReference>
<dbReference type="PANTHER" id="PTHR11079">
    <property type="entry name" value="CYTOSINE DEAMINASE FAMILY MEMBER"/>
    <property type="match status" value="1"/>
</dbReference>
<dbReference type="AlphaFoldDB" id="A0A935C9S2"/>
<dbReference type="GO" id="GO:0016787">
    <property type="term" value="F:hydrolase activity"/>
    <property type="evidence" value="ECO:0007669"/>
    <property type="project" value="InterPro"/>
</dbReference>
<dbReference type="PANTHER" id="PTHR11079:SF162">
    <property type="entry name" value="RIBOFLAVIN BIOSYNTHESIS PROTEIN PYRD, CHLOROPLASTIC"/>
    <property type="match status" value="1"/>
</dbReference>
<dbReference type="InterPro" id="IPR016192">
    <property type="entry name" value="APOBEC/CMP_deaminase_Zn-bd"/>
</dbReference>
<dbReference type="InterPro" id="IPR016193">
    <property type="entry name" value="Cytidine_deaminase-like"/>
</dbReference>
<keyword evidence="1" id="KW-0479">Metal-binding</keyword>
<dbReference type="CDD" id="cd01285">
    <property type="entry name" value="nucleoside_deaminase"/>
    <property type="match status" value="1"/>
</dbReference>
<name>A0A935C9S2_9BACT</name>
<keyword evidence="2" id="KW-0862">Zinc</keyword>